<dbReference type="EMBL" id="BAAAFZ010000028">
    <property type="protein sequence ID" value="GAA0583599.1"/>
    <property type="molecule type" value="Genomic_DNA"/>
</dbReference>
<name>A0ABP3Q9W7_9PROT</name>
<dbReference type="RefSeq" id="WP_343895394.1">
    <property type="nucleotide sequence ID" value="NZ_BAAAFZ010000028.1"/>
</dbReference>
<dbReference type="Proteomes" id="UP001501588">
    <property type="component" value="Unassembled WGS sequence"/>
</dbReference>
<feature type="domain" description="SH3b" evidence="1">
    <location>
        <begin position="213"/>
        <end position="264"/>
    </location>
</feature>
<evidence type="ECO:0000259" key="1">
    <source>
        <dbReference type="Pfam" id="PF08239"/>
    </source>
</evidence>
<gene>
    <name evidence="2" type="ORF">GCM10009416_22530</name>
</gene>
<proteinExistence type="predicted"/>
<dbReference type="Pfam" id="PF08239">
    <property type="entry name" value="SH3_3"/>
    <property type="match status" value="1"/>
</dbReference>
<sequence length="268" mass="27225">MAHPAPPAARKARTAFRALRLLGLALGMAALAWGGVWAWRAQPAAVGMAPQVAKAVAAAPEPLEEAAFRVLRARLREPASAAFREVRVYGFGPPHERAVCGRVLAGRETPAGGADFVVRVILPGDGRTGGAPLPVIEEGPNLPRATANARDRYCRNADDPRTAPRLLPGGAAVAASVTAPADPQAAGAGTRIGPVQGGGTPVALRRAAVGGGSAVNLRSGPGGGAAVIGVLPRGQVLDVFERAPGGWLRVGVGEPWGWAHASLLIEGP</sequence>
<reference evidence="3" key="1">
    <citation type="journal article" date="2019" name="Int. J. Syst. Evol. Microbiol.">
        <title>The Global Catalogue of Microorganisms (GCM) 10K type strain sequencing project: providing services to taxonomists for standard genome sequencing and annotation.</title>
        <authorList>
            <consortium name="The Broad Institute Genomics Platform"/>
            <consortium name="The Broad Institute Genome Sequencing Center for Infectious Disease"/>
            <person name="Wu L."/>
            <person name="Ma J."/>
        </authorList>
    </citation>
    <scope>NUCLEOTIDE SEQUENCE [LARGE SCALE GENOMIC DNA]</scope>
    <source>
        <strain evidence="3">JCM 9933</strain>
    </source>
</reference>
<organism evidence="2 3">
    <name type="scientific">Craurococcus roseus</name>
    <dbReference type="NCBI Taxonomy" id="77585"/>
    <lineage>
        <taxon>Bacteria</taxon>
        <taxon>Pseudomonadati</taxon>
        <taxon>Pseudomonadota</taxon>
        <taxon>Alphaproteobacteria</taxon>
        <taxon>Acetobacterales</taxon>
        <taxon>Acetobacteraceae</taxon>
        <taxon>Craurococcus</taxon>
    </lineage>
</organism>
<dbReference type="InterPro" id="IPR003646">
    <property type="entry name" value="SH3-like_bac-type"/>
</dbReference>
<keyword evidence="3" id="KW-1185">Reference proteome</keyword>
<protein>
    <recommendedName>
        <fullName evidence="1">SH3b domain-containing protein</fullName>
    </recommendedName>
</protein>
<comment type="caution">
    <text evidence="2">The sequence shown here is derived from an EMBL/GenBank/DDBJ whole genome shotgun (WGS) entry which is preliminary data.</text>
</comment>
<dbReference type="Gene3D" id="2.30.30.40">
    <property type="entry name" value="SH3 Domains"/>
    <property type="match status" value="1"/>
</dbReference>
<evidence type="ECO:0000313" key="3">
    <source>
        <dbReference type="Proteomes" id="UP001501588"/>
    </source>
</evidence>
<accession>A0ABP3Q9W7</accession>
<evidence type="ECO:0000313" key="2">
    <source>
        <dbReference type="EMBL" id="GAA0583599.1"/>
    </source>
</evidence>